<dbReference type="Pfam" id="PF00702">
    <property type="entry name" value="Hydrolase"/>
    <property type="match status" value="1"/>
</dbReference>
<gene>
    <name evidence="3" type="ORF">MNBD_PLANCTO02-458</name>
</gene>
<evidence type="ECO:0000256" key="2">
    <source>
        <dbReference type="ARBA" id="ARBA00022801"/>
    </source>
</evidence>
<protein>
    <submittedName>
        <fullName evidence="3">Haloacid dehalogenase, type II</fullName>
        <ecNumber evidence="3">3.8.1.2</ecNumber>
    </submittedName>
</protein>
<dbReference type="InterPro" id="IPR036412">
    <property type="entry name" value="HAD-like_sf"/>
</dbReference>
<dbReference type="InterPro" id="IPR023198">
    <property type="entry name" value="PGP-like_dom2"/>
</dbReference>
<dbReference type="InterPro" id="IPR006328">
    <property type="entry name" value="2-HAD"/>
</dbReference>
<dbReference type="NCBIfam" id="TIGR01493">
    <property type="entry name" value="HAD-SF-IA-v2"/>
    <property type="match status" value="1"/>
</dbReference>
<dbReference type="AlphaFoldDB" id="A0A3B1E962"/>
<dbReference type="InterPro" id="IPR051540">
    <property type="entry name" value="S-2-haloacid_dehalogenase"/>
</dbReference>
<dbReference type="NCBIfam" id="TIGR01428">
    <property type="entry name" value="HAD_type_II"/>
    <property type="match status" value="1"/>
</dbReference>
<dbReference type="PANTHER" id="PTHR43316:SF3">
    <property type="entry name" value="HALOACID DEHALOGENASE, TYPE II (AFU_ORTHOLOGUE AFUA_2G07750)-RELATED"/>
    <property type="match status" value="1"/>
</dbReference>
<comment type="similarity">
    <text evidence="1">Belongs to the HAD-like hydrolase superfamily. S-2-haloalkanoic acid dehalogenase family.</text>
</comment>
<evidence type="ECO:0000256" key="1">
    <source>
        <dbReference type="ARBA" id="ARBA00008106"/>
    </source>
</evidence>
<dbReference type="GO" id="GO:0018784">
    <property type="term" value="F:(S)-2-haloacid dehalogenase activity"/>
    <property type="evidence" value="ECO:0007669"/>
    <property type="project" value="UniProtKB-EC"/>
</dbReference>
<organism evidence="3">
    <name type="scientific">hydrothermal vent metagenome</name>
    <dbReference type="NCBI Taxonomy" id="652676"/>
    <lineage>
        <taxon>unclassified sequences</taxon>
        <taxon>metagenomes</taxon>
        <taxon>ecological metagenomes</taxon>
    </lineage>
</organism>
<sequence>MYTMKTKLLLAVFLSLVFVSSVQSQELKKTKIKAIAFDAFPIFDPRPIAKSAEEAFPGKGKRLMEVWRTRIFEYQWLRALGGKYENFMQAAESGLVFAAAKLELELTPKKKAKLLSEFMSLNVWPDAAASIKKLKKMGFKLVFLSNMTEKMLNNGLKKANLDKDFTLVISTDLIRSYKPDPKAYHLAVEKLSLKKEEILFVAFAGWDVAGAKWYGYPTYWVNRLDAPKEQLGVTPDGSGKNLSGLIEFVSKINQNK</sequence>
<proteinExistence type="inferred from homology"/>
<dbReference type="EC" id="3.8.1.2" evidence="3"/>
<dbReference type="EMBL" id="UOGL01000680">
    <property type="protein sequence ID" value="VAX42697.1"/>
    <property type="molecule type" value="Genomic_DNA"/>
</dbReference>
<dbReference type="CDD" id="cd02588">
    <property type="entry name" value="HAD_L2-DEX"/>
    <property type="match status" value="1"/>
</dbReference>
<dbReference type="PRINTS" id="PR00413">
    <property type="entry name" value="HADHALOGNASE"/>
</dbReference>
<dbReference type="Gene3D" id="1.10.150.240">
    <property type="entry name" value="Putative phosphatase, domain 2"/>
    <property type="match status" value="1"/>
</dbReference>
<dbReference type="Gene3D" id="3.40.50.1000">
    <property type="entry name" value="HAD superfamily/HAD-like"/>
    <property type="match status" value="1"/>
</dbReference>
<evidence type="ECO:0000313" key="3">
    <source>
        <dbReference type="EMBL" id="VAX42697.1"/>
    </source>
</evidence>
<reference evidence="3" key="1">
    <citation type="submission" date="2018-06" db="EMBL/GenBank/DDBJ databases">
        <authorList>
            <person name="Zhirakovskaya E."/>
        </authorList>
    </citation>
    <scope>NUCLEOTIDE SEQUENCE</scope>
</reference>
<dbReference type="InterPro" id="IPR006439">
    <property type="entry name" value="HAD-SF_hydro_IA"/>
</dbReference>
<dbReference type="PANTHER" id="PTHR43316">
    <property type="entry name" value="HYDROLASE, HALOACID DELAHOGENASE-RELATED"/>
    <property type="match status" value="1"/>
</dbReference>
<dbReference type="InterPro" id="IPR023214">
    <property type="entry name" value="HAD_sf"/>
</dbReference>
<keyword evidence="2 3" id="KW-0378">Hydrolase</keyword>
<dbReference type="SUPFAM" id="SSF56784">
    <property type="entry name" value="HAD-like"/>
    <property type="match status" value="1"/>
</dbReference>
<name>A0A3B1E962_9ZZZZ</name>
<accession>A0A3B1E962</accession>